<sequence>MATWARLPVGSPPAERSMRGRCKEGKEPELVREVERYLLEIVGLTSTHMAWALKPSSLRGAGPSTTLELPRYSSTEYPAFLESLGGVLDGAPTGDSIVLLGTSTLTWATTVIPPRSEPERCSVIGLLC</sequence>
<organism evidence="1 2">
    <name type="scientific">Scortum barcoo</name>
    <name type="common">barcoo grunter</name>
    <dbReference type="NCBI Taxonomy" id="214431"/>
    <lineage>
        <taxon>Eukaryota</taxon>
        <taxon>Metazoa</taxon>
        <taxon>Chordata</taxon>
        <taxon>Craniata</taxon>
        <taxon>Vertebrata</taxon>
        <taxon>Euteleostomi</taxon>
        <taxon>Actinopterygii</taxon>
        <taxon>Neopterygii</taxon>
        <taxon>Teleostei</taxon>
        <taxon>Neoteleostei</taxon>
        <taxon>Acanthomorphata</taxon>
        <taxon>Eupercaria</taxon>
        <taxon>Centrarchiformes</taxon>
        <taxon>Terapontoidei</taxon>
        <taxon>Terapontidae</taxon>
        <taxon>Scortum</taxon>
    </lineage>
</organism>
<gene>
    <name evidence="1" type="ORF">L3Q82_014539</name>
</gene>
<evidence type="ECO:0000313" key="2">
    <source>
        <dbReference type="Proteomes" id="UP000831701"/>
    </source>
</evidence>
<keyword evidence="2" id="KW-1185">Reference proteome</keyword>
<name>A0ACB8VXP6_9TELE</name>
<accession>A0ACB8VXP6</accession>
<reference evidence="1" key="1">
    <citation type="submission" date="2022-04" db="EMBL/GenBank/DDBJ databases">
        <title>Jade perch genome.</title>
        <authorList>
            <person name="Chao B."/>
        </authorList>
    </citation>
    <scope>NUCLEOTIDE SEQUENCE</scope>
    <source>
        <strain evidence="1">CB-2022</strain>
    </source>
</reference>
<comment type="caution">
    <text evidence="1">The sequence shown here is derived from an EMBL/GenBank/DDBJ whole genome shotgun (WGS) entry which is preliminary data.</text>
</comment>
<protein>
    <submittedName>
        <fullName evidence="1">Uncharacterized protein</fullName>
    </submittedName>
</protein>
<dbReference type="EMBL" id="CM041547">
    <property type="protein sequence ID" value="KAI3360231.1"/>
    <property type="molecule type" value="Genomic_DNA"/>
</dbReference>
<proteinExistence type="predicted"/>
<dbReference type="Proteomes" id="UP000831701">
    <property type="component" value="Chromosome 17"/>
</dbReference>
<evidence type="ECO:0000313" key="1">
    <source>
        <dbReference type="EMBL" id="KAI3360231.1"/>
    </source>
</evidence>